<keyword evidence="4" id="KW-1185">Reference proteome</keyword>
<dbReference type="Proteomes" id="UP000225548">
    <property type="component" value="Unassembled WGS sequence"/>
</dbReference>
<organism evidence="3 4">
    <name type="scientific">Sanguibacter antarcticus</name>
    <dbReference type="NCBI Taxonomy" id="372484"/>
    <lineage>
        <taxon>Bacteria</taxon>
        <taxon>Bacillati</taxon>
        <taxon>Actinomycetota</taxon>
        <taxon>Actinomycetes</taxon>
        <taxon>Micrococcales</taxon>
        <taxon>Sanguibacteraceae</taxon>
        <taxon>Sanguibacter</taxon>
    </lineage>
</organism>
<protein>
    <submittedName>
        <fullName evidence="3">Oligopeptide transport system substrate-binding protein</fullName>
    </submittedName>
</protein>
<dbReference type="RefSeq" id="WP_245862311.1">
    <property type="nucleotide sequence ID" value="NZ_PDJG01000001.1"/>
</dbReference>
<dbReference type="Gene3D" id="3.40.190.10">
    <property type="entry name" value="Periplasmic binding protein-like II"/>
    <property type="match status" value="2"/>
</dbReference>
<dbReference type="Pfam" id="PF00496">
    <property type="entry name" value="SBP_bac_5"/>
    <property type="match status" value="1"/>
</dbReference>
<sequence>MKIRKLSRITAFAAVGALALTACGSSDDAGDEATASTSDNVFTIAYNGDGGHQAWVDATTNSIKNTLGINAEGQNYATFAELRSDVTERKMTGAFRTGWQADYPSLYNFLGPIYGTGAGSNDGDYSNADFDSLLSQGQAAATLEDANVIFDQAQEVLFQDLPAIPLWYSNVTGGSSENVADVAFGWNSVPLYYAVTKADGTPVLVNGSEPANPLVPTNTNETGGGKITDLIFAGLVSYEADGTPVNELAESIETTDNQLYTIKIKGGTTFTNGEPVTAASFVDAWKYGGLLSNAQLSSYFFEGIEGFSYDEESELTGLNVVDDTTFTVQLQQPEADFPLRLGYTAFMPLPAAAFTDMAAFGENPIGNGPYMVTPGSWEHNVSIDLEPNPSYSGVRKPANAGVTITFYDNQDSAYNDLLANNLDVLDAVPDSAFGTYEDDLGTRAVNQPSAVFQSFTMAQNLEHFEGEEGNLRRQAISMAIDRQSITDTIFQGTRTPAKDFTSPTIAGWNETLAGSEVLEFNPEKAKELWAEANAINEW</sequence>
<feature type="domain" description="Solute-binding protein family 5" evidence="2">
    <location>
        <begin position="244"/>
        <end position="534"/>
    </location>
</feature>
<dbReference type="PANTHER" id="PTHR30290">
    <property type="entry name" value="PERIPLASMIC BINDING COMPONENT OF ABC TRANSPORTER"/>
    <property type="match status" value="1"/>
</dbReference>
<dbReference type="Gene3D" id="3.90.76.10">
    <property type="entry name" value="Dipeptide-binding Protein, Domain 1"/>
    <property type="match status" value="1"/>
</dbReference>
<evidence type="ECO:0000256" key="1">
    <source>
        <dbReference type="SAM" id="SignalP"/>
    </source>
</evidence>
<dbReference type="SUPFAM" id="SSF53850">
    <property type="entry name" value="Periplasmic binding protein-like II"/>
    <property type="match status" value="2"/>
</dbReference>
<dbReference type="GO" id="GO:1904680">
    <property type="term" value="F:peptide transmembrane transporter activity"/>
    <property type="evidence" value="ECO:0007669"/>
    <property type="project" value="TreeGrafter"/>
</dbReference>
<keyword evidence="1" id="KW-0732">Signal</keyword>
<dbReference type="InterPro" id="IPR000914">
    <property type="entry name" value="SBP_5_dom"/>
</dbReference>
<proteinExistence type="predicted"/>
<dbReference type="InterPro" id="IPR039424">
    <property type="entry name" value="SBP_5"/>
</dbReference>
<feature type="signal peptide" evidence="1">
    <location>
        <begin position="1"/>
        <end position="29"/>
    </location>
</feature>
<evidence type="ECO:0000259" key="2">
    <source>
        <dbReference type="Pfam" id="PF00496"/>
    </source>
</evidence>
<dbReference type="Gene3D" id="3.10.105.10">
    <property type="entry name" value="Dipeptide-binding Protein, Domain 3"/>
    <property type="match status" value="2"/>
</dbReference>
<gene>
    <name evidence="3" type="ORF">ATL42_1655</name>
</gene>
<dbReference type="EMBL" id="PDJG01000001">
    <property type="protein sequence ID" value="PFG33768.1"/>
    <property type="molecule type" value="Genomic_DNA"/>
</dbReference>
<dbReference type="CDD" id="cd00995">
    <property type="entry name" value="PBP2_NikA_DppA_OppA_like"/>
    <property type="match status" value="1"/>
</dbReference>
<accession>A0A2A9E485</accession>
<reference evidence="3 4" key="1">
    <citation type="submission" date="2017-10" db="EMBL/GenBank/DDBJ databases">
        <title>Sequencing the genomes of 1000 actinobacteria strains.</title>
        <authorList>
            <person name="Klenk H.-P."/>
        </authorList>
    </citation>
    <scope>NUCLEOTIDE SEQUENCE [LARGE SCALE GENOMIC DNA]</scope>
    <source>
        <strain evidence="3 4">DSM 18966</strain>
    </source>
</reference>
<dbReference type="PROSITE" id="PS51257">
    <property type="entry name" value="PROKAR_LIPOPROTEIN"/>
    <property type="match status" value="1"/>
</dbReference>
<evidence type="ECO:0000313" key="4">
    <source>
        <dbReference type="Proteomes" id="UP000225548"/>
    </source>
</evidence>
<feature type="chain" id="PRO_5038748742" evidence="1">
    <location>
        <begin position="30"/>
        <end position="538"/>
    </location>
</feature>
<evidence type="ECO:0000313" key="3">
    <source>
        <dbReference type="EMBL" id="PFG33768.1"/>
    </source>
</evidence>
<dbReference type="PANTHER" id="PTHR30290:SF83">
    <property type="entry name" value="ABC TRANSPORTER SUBSTRATE-BINDING PROTEIN"/>
    <property type="match status" value="1"/>
</dbReference>
<comment type="caution">
    <text evidence="3">The sequence shown here is derived from an EMBL/GenBank/DDBJ whole genome shotgun (WGS) entry which is preliminary data.</text>
</comment>
<dbReference type="AlphaFoldDB" id="A0A2A9E485"/>
<name>A0A2A9E485_9MICO</name>
<dbReference type="GO" id="GO:0015833">
    <property type="term" value="P:peptide transport"/>
    <property type="evidence" value="ECO:0007669"/>
    <property type="project" value="TreeGrafter"/>
</dbReference>